<dbReference type="PROSITE" id="PS51257">
    <property type="entry name" value="PROKAR_LIPOPROTEIN"/>
    <property type="match status" value="1"/>
</dbReference>
<protein>
    <submittedName>
        <fullName evidence="5">Extracellular solute-binding protein</fullName>
    </submittedName>
</protein>
<evidence type="ECO:0000313" key="6">
    <source>
        <dbReference type="Proteomes" id="UP000367750"/>
    </source>
</evidence>
<reference evidence="5 6" key="1">
    <citation type="submission" date="2019-09" db="EMBL/GenBank/DDBJ databases">
        <title>Bacillus ochoae sp. nov., Paenibacillus whitsoniae sp. nov., Paenibacillus spiritus sp. nov. Isolated from the Mars Exploration Rover during spacecraft assembly.</title>
        <authorList>
            <person name="Seuylemezian A."/>
            <person name="Vaishampayan P."/>
        </authorList>
    </citation>
    <scope>NUCLEOTIDE SEQUENCE [LARGE SCALE GENOMIC DNA]</scope>
    <source>
        <strain evidence="5 6">MER_111</strain>
    </source>
</reference>
<feature type="signal peptide" evidence="4">
    <location>
        <begin position="1"/>
        <end position="37"/>
    </location>
</feature>
<keyword evidence="2" id="KW-0813">Transport</keyword>
<dbReference type="GO" id="GO:1901982">
    <property type="term" value="F:maltose binding"/>
    <property type="evidence" value="ECO:0007669"/>
    <property type="project" value="TreeGrafter"/>
</dbReference>
<dbReference type="GO" id="GO:0042956">
    <property type="term" value="P:maltodextrin transmembrane transport"/>
    <property type="evidence" value="ECO:0007669"/>
    <property type="project" value="TreeGrafter"/>
</dbReference>
<organism evidence="5 6">
    <name type="scientific">Paenibacillus spiritus</name>
    <dbReference type="NCBI Taxonomy" id="2496557"/>
    <lineage>
        <taxon>Bacteria</taxon>
        <taxon>Bacillati</taxon>
        <taxon>Bacillota</taxon>
        <taxon>Bacilli</taxon>
        <taxon>Bacillales</taxon>
        <taxon>Paenibacillaceae</taxon>
        <taxon>Paenibacillus</taxon>
    </lineage>
</organism>
<dbReference type="GO" id="GO:0015768">
    <property type="term" value="P:maltose transport"/>
    <property type="evidence" value="ECO:0007669"/>
    <property type="project" value="TreeGrafter"/>
</dbReference>
<dbReference type="RefSeq" id="WP_150459543.1">
    <property type="nucleotide sequence ID" value="NZ_VYKK01000029.1"/>
</dbReference>
<comment type="similarity">
    <text evidence="1">Belongs to the bacterial solute-binding protein 1 family.</text>
</comment>
<name>A0A5J5FUU9_9BACL</name>
<dbReference type="SUPFAM" id="SSF53850">
    <property type="entry name" value="Periplasmic binding protein-like II"/>
    <property type="match status" value="1"/>
</dbReference>
<comment type="caution">
    <text evidence="5">The sequence shown here is derived from an EMBL/GenBank/DDBJ whole genome shotgun (WGS) entry which is preliminary data.</text>
</comment>
<evidence type="ECO:0000256" key="4">
    <source>
        <dbReference type="SAM" id="SignalP"/>
    </source>
</evidence>
<accession>A0A5J5FUU9</accession>
<keyword evidence="6" id="KW-1185">Reference proteome</keyword>
<feature type="chain" id="PRO_5039474866" evidence="4">
    <location>
        <begin position="38"/>
        <end position="427"/>
    </location>
</feature>
<dbReference type="PANTHER" id="PTHR30061:SF50">
    <property type="entry name" value="MALTOSE_MALTODEXTRIN-BINDING PERIPLASMIC PROTEIN"/>
    <property type="match status" value="1"/>
</dbReference>
<dbReference type="Gene3D" id="3.40.190.10">
    <property type="entry name" value="Periplasmic binding protein-like II"/>
    <property type="match status" value="2"/>
</dbReference>
<dbReference type="Pfam" id="PF01547">
    <property type="entry name" value="SBP_bac_1"/>
    <property type="match status" value="1"/>
</dbReference>
<dbReference type="OrthoDB" id="9795467at2"/>
<dbReference type="PANTHER" id="PTHR30061">
    <property type="entry name" value="MALTOSE-BINDING PERIPLASMIC PROTEIN"/>
    <property type="match status" value="1"/>
</dbReference>
<gene>
    <name evidence="5" type="ORF">F4V43_17430</name>
</gene>
<dbReference type="EMBL" id="VYKK01000029">
    <property type="protein sequence ID" value="KAA8997544.1"/>
    <property type="molecule type" value="Genomic_DNA"/>
</dbReference>
<sequence length="427" mass="46737">MRTDLLTRFGRLVAPLLKPAAACLALLLLLSCSGTQGGDEPVFLTFWTTSDDEETAFLREKIDLFQKEHPNIRVTLFKRPFPAATNEFKTAILGDQAVDIFRADNTWIPGYASLDIVYPLDSLITSSERSGFLGSALQAAMYQGKLYGLPSVVEVPALLYNKRLLAEAGYEQPPKTMEELKKAAAAATKDGHYGLYVSEDSYFALPYLWAFGGGMIGTRGEISIDSAPSRQGLSFMGELMRVGVTQPYSDFNNGYNTMIDDFKKGKSAMIITGPWAVGDVLKGREFAGAADSLGVAPIPSGPGGQGSPVGGQTLVINRYTQHPRESYELISYLTSAEIQAEQSRRLRTLPTQAAAYLDEELSEDDIVQGFRLQMDTARALPAIPEVSDLFLDFTSNLNVMLLGRLSVEEGTDRIANDWRSLLQIPSE</sequence>
<evidence type="ECO:0000256" key="2">
    <source>
        <dbReference type="ARBA" id="ARBA00022448"/>
    </source>
</evidence>
<evidence type="ECO:0000256" key="1">
    <source>
        <dbReference type="ARBA" id="ARBA00008520"/>
    </source>
</evidence>
<proteinExistence type="inferred from homology"/>
<dbReference type="Proteomes" id="UP000367750">
    <property type="component" value="Unassembled WGS sequence"/>
</dbReference>
<evidence type="ECO:0000313" key="5">
    <source>
        <dbReference type="EMBL" id="KAA8997544.1"/>
    </source>
</evidence>
<keyword evidence="3 4" id="KW-0732">Signal</keyword>
<dbReference type="AlphaFoldDB" id="A0A5J5FUU9"/>
<dbReference type="GO" id="GO:0055052">
    <property type="term" value="C:ATP-binding cassette (ABC) transporter complex, substrate-binding subunit-containing"/>
    <property type="evidence" value="ECO:0007669"/>
    <property type="project" value="TreeGrafter"/>
</dbReference>
<evidence type="ECO:0000256" key="3">
    <source>
        <dbReference type="ARBA" id="ARBA00022729"/>
    </source>
</evidence>
<dbReference type="InterPro" id="IPR006059">
    <property type="entry name" value="SBP"/>
</dbReference>